<name>A0A6J7C9J9_9ZZZZ</name>
<dbReference type="EMBL" id="CAFBOL010000089">
    <property type="protein sequence ID" value="CAB5006107.1"/>
    <property type="molecule type" value="Genomic_DNA"/>
</dbReference>
<feature type="compositionally biased region" description="Polar residues" evidence="1">
    <location>
        <begin position="280"/>
        <end position="297"/>
    </location>
</feature>
<dbReference type="AlphaFoldDB" id="A0A6J7C9J9"/>
<sequence>MQQTAAEAVGAGHGEVPCQVQPGRTDAGGVERCEKIAEGVGPLRGFGRSVEHRLERRCALNGPTVGVHQVAQGDDEVVALGKRLRWVHDQHLVVDRPGGVEFGPIGNPCAGVGVEDHDRCVVVQRGGDVGAGGDAGALDIEHRHERQDRRPRGEAVCPVLIGEVDGHAVDVLRRSAVEDVQPAAGGRGVVGAGECIVRPGQQARPLVEWVAEQRFEHCSVAGGECVGGGDTRIAAIRIRSAATDGEGGDREEGDPTAGDANGMRHPLRVPQDPHPMGSQPLRSYTCSLPESPSNRAW</sequence>
<evidence type="ECO:0000256" key="1">
    <source>
        <dbReference type="SAM" id="MobiDB-lite"/>
    </source>
</evidence>
<feature type="region of interest" description="Disordered" evidence="1">
    <location>
        <begin position="1"/>
        <end position="23"/>
    </location>
</feature>
<feature type="region of interest" description="Disordered" evidence="1">
    <location>
        <begin position="239"/>
        <end position="297"/>
    </location>
</feature>
<accession>A0A6J7C9J9</accession>
<reference evidence="2" key="1">
    <citation type="submission" date="2020-05" db="EMBL/GenBank/DDBJ databases">
        <authorList>
            <person name="Chiriac C."/>
            <person name="Salcher M."/>
            <person name="Ghai R."/>
            <person name="Kavagutti S V."/>
        </authorList>
    </citation>
    <scope>NUCLEOTIDE SEQUENCE</scope>
</reference>
<organism evidence="2">
    <name type="scientific">freshwater metagenome</name>
    <dbReference type="NCBI Taxonomy" id="449393"/>
    <lineage>
        <taxon>unclassified sequences</taxon>
        <taxon>metagenomes</taxon>
        <taxon>ecological metagenomes</taxon>
    </lineage>
</organism>
<dbReference type="EMBL" id="CAFBIY010000185">
    <property type="protein sequence ID" value="CAB4852999.1"/>
    <property type="molecule type" value="Genomic_DNA"/>
</dbReference>
<feature type="compositionally biased region" description="Low complexity" evidence="1">
    <location>
        <begin position="1"/>
        <end position="16"/>
    </location>
</feature>
<proteinExistence type="predicted"/>
<evidence type="ECO:0000313" key="2">
    <source>
        <dbReference type="EMBL" id="CAB4852999.1"/>
    </source>
</evidence>
<gene>
    <name evidence="2" type="ORF">UFOPK3267_02523</name>
    <name evidence="3" type="ORF">UFOPK3931_02535</name>
</gene>
<evidence type="ECO:0000313" key="3">
    <source>
        <dbReference type="EMBL" id="CAB5006107.1"/>
    </source>
</evidence>
<protein>
    <submittedName>
        <fullName evidence="2">Unannotated protein</fullName>
    </submittedName>
</protein>